<dbReference type="OrthoDB" id="384721at2"/>
<proteinExistence type="predicted"/>
<dbReference type="AlphaFoldDB" id="A0A1D7QLS1"/>
<dbReference type="InterPro" id="IPR017946">
    <property type="entry name" value="PLC-like_Pdiesterase_TIM-brl"/>
</dbReference>
<organism evidence="2 3">
    <name type="scientific">Pedobacter steynii</name>
    <dbReference type="NCBI Taxonomy" id="430522"/>
    <lineage>
        <taxon>Bacteria</taxon>
        <taxon>Pseudomonadati</taxon>
        <taxon>Bacteroidota</taxon>
        <taxon>Sphingobacteriia</taxon>
        <taxon>Sphingobacteriales</taxon>
        <taxon>Sphingobacteriaceae</taxon>
        <taxon>Pedobacter</taxon>
    </lineage>
</organism>
<dbReference type="PANTHER" id="PTHR46211">
    <property type="entry name" value="GLYCEROPHOSPHORYL DIESTER PHOSPHODIESTERASE"/>
    <property type="match status" value="1"/>
</dbReference>
<dbReference type="SUPFAM" id="SSF51695">
    <property type="entry name" value="PLC-like phosphodiesterases"/>
    <property type="match status" value="1"/>
</dbReference>
<dbReference type="Pfam" id="PF03009">
    <property type="entry name" value="GDPD"/>
    <property type="match status" value="1"/>
</dbReference>
<gene>
    <name evidence="2" type="ORF">BFS30_22165</name>
</gene>
<evidence type="ECO:0000259" key="1">
    <source>
        <dbReference type="PROSITE" id="PS51704"/>
    </source>
</evidence>
<accession>A0A1D7QLS1</accession>
<reference evidence="2 3" key="1">
    <citation type="submission" date="2016-08" db="EMBL/GenBank/DDBJ databases">
        <authorList>
            <person name="Seilhamer J.J."/>
        </authorList>
    </citation>
    <scope>NUCLEOTIDE SEQUENCE [LARGE SCALE GENOMIC DNA]</scope>
    <source>
        <strain evidence="2 3">DX4</strain>
    </source>
</reference>
<dbReference type="Gene3D" id="3.20.20.190">
    <property type="entry name" value="Phosphatidylinositol (PI) phosphodiesterase"/>
    <property type="match status" value="1"/>
</dbReference>
<name>A0A1D7QLS1_9SPHI</name>
<dbReference type="KEGG" id="psty:BFS30_22165"/>
<protein>
    <recommendedName>
        <fullName evidence="1">GP-PDE domain-containing protein</fullName>
    </recommendedName>
</protein>
<dbReference type="PANTHER" id="PTHR46211:SF14">
    <property type="entry name" value="GLYCEROPHOSPHODIESTER PHOSPHODIESTERASE"/>
    <property type="match status" value="1"/>
</dbReference>
<sequence>MRIVAHRGNNLQAPENTLQSLISAYTSGAGVLEFDVQLTKDHQLVVSHDGTINRLTGTDTGDVFIKDLTLQELRWGSYDFGETFNPYQVEGFRYHQTKKRIQIERLQDLLDHLPADIDKLIELKHDSSLNEEMRQTFVTLFASVIVERALQEQVVVYSKDKLSLHLLKQQIPGIKTAVFDWELSPADQLKLLIAEKADGLVTDLDSVLDSNASVTDFGKELQKVFQEQQLSVGVILYPFRKPGVPTEKEVKALRTLDFIWSVSTDSMIGTYQNNQATDFSKWLYPQYDWLPLSTFQGNVIDRDWFALGYAKANRYYRIYQQDGVQIALQKYDGFLPLPPDADEVKERLNNLELRMMYTEKTWPFYSGGGLGIVKPLEGDFIATVDYEMTRPMSQAQTLEMAVTNVDPSAHRDKPPQTFRDIDAFYDPHGCPPYVGVEHDEDDGYRINWNLGADYDNNQYGSPFGNGKIPQAGTLRLERRGHYFSAYYKNSYDAPYWICAGVVKNETLNHRIFLRCVAKRWLQEKQDGGSGYHTVEENTFTFKNLLITKPIK</sequence>
<dbReference type="GO" id="GO:0006629">
    <property type="term" value="P:lipid metabolic process"/>
    <property type="evidence" value="ECO:0007669"/>
    <property type="project" value="InterPro"/>
</dbReference>
<keyword evidence="3" id="KW-1185">Reference proteome</keyword>
<dbReference type="PROSITE" id="PS51704">
    <property type="entry name" value="GP_PDE"/>
    <property type="match status" value="1"/>
</dbReference>
<dbReference type="Proteomes" id="UP000094313">
    <property type="component" value="Chromosome"/>
</dbReference>
<dbReference type="EMBL" id="CP017141">
    <property type="protein sequence ID" value="AOM79622.1"/>
    <property type="molecule type" value="Genomic_DNA"/>
</dbReference>
<dbReference type="RefSeq" id="WP_069381284.1">
    <property type="nucleotide sequence ID" value="NZ_CP017141.1"/>
</dbReference>
<feature type="domain" description="GP-PDE" evidence="1">
    <location>
        <begin position="1"/>
        <end position="274"/>
    </location>
</feature>
<dbReference type="InterPro" id="IPR030395">
    <property type="entry name" value="GP_PDE_dom"/>
</dbReference>
<evidence type="ECO:0000313" key="3">
    <source>
        <dbReference type="Proteomes" id="UP000094313"/>
    </source>
</evidence>
<dbReference type="GO" id="GO:0008081">
    <property type="term" value="F:phosphoric diester hydrolase activity"/>
    <property type="evidence" value="ECO:0007669"/>
    <property type="project" value="InterPro"/>
</dbReference>
<evidence type="ECO:0000313" key="2">
    <source>
        <dbReference type="EMBL" id="AOM79622.1"/>
    </source>
</evidence>